<protein>
    <submittedName>
        <fullName evidence="1">Uncharacterized protein</fullName>
    </submittedName>
</protein>
<proteinExistence type="predicted"/>
<keyword evidence="2" id="KW-1185">Reference proteome</keyword>
<dbReference type="EMBL" id="WBMR01000115">
    <property type="protein sequence ID" value="KAB2371984.1"/>
    <property type="molecule type" value="Genomic_DNA"/>
</dbReference>
<accession>A0A6L3VKP8</accession>
<reference evidence="1 2" key="1">
    <citation type="submission" date="2019-09" db="EMBL/GenBank/DDBJ databases">
        <title>Actinomadura physcomitrii sp. nov., a novel actinomycete isolated from moss [Physcomitrium sphaericum (Ludw) Fuernr].</title>
        <authorList>
            <person name="Liu C."/>
            <person name="Zhuang X."/>
        </authorList>
    </citation>
    <scope>NUCLEOTIDE SEQUENCE [LARGE SCALE GENOMIC DNA]</scope>
    <source>
        <strain evidence="1 2">CYP1-1B</strain>
    </source>
</reference>
<gene>
    <name evidence="1" type="ORF">F9B16_30860</name>
</gene>
<evidence type="ECO:0000313" key="2">
    <source>
        <dbReference type="Proteomes" id="UP000483004"/>
    </source>
</evidence>
<dbReference type="Proteomes" id="UP000483004">
    <property type="component" value="Unassembled WGS sequence"/>
</dbReference>
<organism evidence="1 2">
    <name type="scientific">Actinomadura montaniterrae</name>
    <dbReference type="NCBI Taxonomy" id="1803903"/>
    <lineage>
        <taxon>Bacteria</taxon>
        <taxon>Bacillati</taxon>
        <taxon>Actinomycetota</taxon>
        <taxon>Actinomycetes</taxon>
        <taxon>Streptosporangiales</taxon>
        <taxon>Thermomonosporaceae</taxon>
        <taxon>Actinomadura</taxon>
    </lineage>
</organism>
<name>A0A6L3VKP8_9ACTN</name>
<dbReference type="OrthoDB" id="501927at2"/>
<dbReference type="AlphaFoldDB" id="A0A6L3VKP8"/>
<comment type="caution">
    <text evidence="1">The sequence shown here is derived from an EMBL/GenBank/DDBJ whole genome shotgun (WGS) entry which is preliminary data.</text>
</comment>
<sequence>MLSTHLGELLAATPPGVGEALDAVAGFDGALLHGFGRLGEDGTAALAALAGALGGSPLGGPVAEAAEKVAAGSVADAHLAALAGGRTALLGAVHDALLAHLDTALGRSRADWVPGDDVPEAAPNLLAGCRSWLGELAIAGWRGVDHDLVSASDQAIEALLAEPALRRQAVLLDGLATELRACSPVATMADVPVRRWADLWARGVLLAQPGGTAPARETVSGRLLLLGVDVHEHGTAVQVQAHWLLEPDGDEPPRIVRTSAAAAKVDTIVGPAVWRVLADRPVLLRALAEQRAVQVEGLTLAGGDLLWQEDKARLGFVADPFATARLHLSGAVAAAVPPLDRHPARIGEPVFLEGYTVDGTSLRLGEHALEVDMDRLPACGPLTPGLVTASSACIGLVRWDAGRWALQPLAVQATVKKKQVDAHNGDWALGPTDPKVEKAMARSGDTVLVLQERAGRLLRK</sequence>
<dbReference type="RefSeq" id="WP_151543739.1">
    <property type="nucleotide sequence ID" value="NZ_WBMR01000115.1"/>
</dbReference>
<evidence type="ECO:0000313" key="1">
    <source>
        <dbReference type="EMBL" id="KAB2371984.1"/>
    </source>
</evidence>